<sequence>MYSENPHPNFFIVGAAKGGTTSLHAYISQHPQVYMSPIKETNYFSQADMRPELFNHEYRQDTRLNLPRYLSGTMEKHVHIANVEHREDYIRLFHGVRDEKAIGEASTSYLYCPSAAARISEAFPEARVVAILRNPVERAFSHYLMNLRLGKTLDTDFIREVEADYQLVNKGWGVSRLYLDLGLYSEQVKRYQEHFPAEHVHIIVYDDYRANPGETMSALCRFLGIDEQVSMDLSRKHNAAGVPRLKYLNYILTQSGAISAVKRIVPGALKQQLKSLMYSDKSVPEMDARARARLEDFYREDITQLGDLLNRDLSGWLAN</sequence>
<keyword evidence="1 2" id="KW-0808">Transferase</keyword>
<evidence type="ECO:0000313" key="3">
    <source>
        <dbReference type="Proteomes" id="UP000295707"/>
    </source>
</evidence>
<dbReference type="RefSeq" id="WP_243640758.1">
    <property type="nucleotide sequence ID" value="NZ_SMFX01000001.1"/>
</dbReference>
<organism evidence="2 3">
    <name type="scientific">Thiogranum longum</name>
    <dbReference type="NCBI Taxonomy" id="1537524"/>
    <lineage>
        <taxon>Bacteria</taxon>
        <taxon>Pseudomonadati</taxon>
        <taxon>Pseudomonadota</taxon>
        <taxon>Gammaproteobacteria</taxon>
        <taxon>Chromatiales</taxon>
        <taxon>Ectothiorhodospiraceae</taxon>
        <taxon>Thiogranum</taxon>
    </lineage>
</organism>
<comment type="caution">
    <text evidence="2">The sequence shown here is derived from an EMBL/GenBank/DDBJ whole genome shotgun (WGS) entry which is preliminary data.</text>
</comment>
<gene>
    <name evidence="2" type="ORF">DFR30_1441</name>
</gene>
<evidence type="ECO:0000256" key="1">
    <source>
        <dbReference type="ARBA" id="ARBA00022679"/>
    </source>
</evidence>
<dbReference type="AlphaFoldDB" id="A0A4R1HDE3"/>
<dbReference type="Proteomes" id="UP000295707">
    <property type="component" value="Unassembled WGS sequence"/>
</dbReference>
<dbReference type="SUPFAM" id="SSF52540">
    <property type="entry name" value="P-loop containing nucleoside triphosphate hydrolases"/>
    <property type="match status" value="1"/>
</dbReference>
<dbReference type="GO" id="GO:0008146">
    <property type="term" value="F:sulfotransferase activity"/>
    <property type="evidence" value="ECO:0007669"/>
    <property type="project" value="InterPro"/>
</dbReference>
<dbReference type="PANTHER" id="PTHR10605:SF56">
    <property type="entry name" value="BIFUNCTIONAL HEPARAN SULFATE N-DEACETYLASE_N-SULFOTRANSFERASE"/>
    <property type="match status" value="1"/>
</dbReference>
<dbReference type="Pfam" id="PF13469">
    <property type="entry name" value="Sulfotransfer_3"/>
    <property type="match status" value="1"/>
</dbReference>
<proteinExistence type="predicted"/>
<dbReference type="InterPro" id="IPR037359">
    <property type="entry name" value="NST/OST"/>
</dbReference>
<dbReference type="InterPro" id="IPR027417">
    <property type="entry name" value="P-loop_NTPase"/>
</dbReference>
<dbReference type="EMBL" id="SMFX01000001">
    <property type="protein sequence ID" value="TCK18170.1"/>
    <property type="molecule type" value="Genomic_DNA"/>
</dbReference>
<name>A0A4R1HDE3_9GAMM</name>
<dbReference type="PANTHER" id="PTHR10605">
    <property type="entry name" value="HEPARAN SULFATE SULFOTRANSFERASE"/>
    <property type="match status" value="1"/>
</dbReference>
<accession>A0A4R1HDE3</accession>
<evidence type="ECO:0000313" key="2">
    <source>
        <dbReference type="EMBL" id="TCK18170.1"/>
    </source>
</evidence>
<reference evidence="2 3" key="1">
    <citation type="submission" date="2019-03" db="EMBL/GenBank/DDBJ databases">
        <title>Genomic Encyclopedia of Type Strains, Phase IV (KMG-IV): sequencing the most valuable type-strain genomes for metagenomic binning, comparative biology and taxonomic classification.</title>
        <authorList>
            <person name="Goeker M."/>
        </authorList>
    </citation>
    <scope>NUCLEOTIDE SEQUENCE [LARGE SCALE GENOMIC DNA]</scope>
    <source>
        <strain evidence="2 3">DSM 19610</strain>
    </source>
</reference>
<protein>
    <submittedName>
        <fullName evidence="2">Sulfotransferase family protein</fullName>
    </submittedName>
</protein>
<dbReference type="Gene3D" id="3.40.50.300">
    <property type="entry name" value="P-loop containing nucleotide triphosphate hydrolases"/>
    <property type="match status" value="1"/>
</dbReference>
<keyword evidence="3" id="KW-1185">Reference proteome</keyword>